<evidence type="ECO:0000313" key="6">
    <source>
        <dbReference type="EMBL" id="SCZ68110.1"/>
    </source>
</evidence>
<keyword evidence="2" id="KW-0378">Hydrolase</keyword>
<dbReference type="InterPro" id="IPR000322">
    <property type="entry name" value="Glyco_hydro_31_TIM"/>
</dbReference>
<dbReference type="Pfam" id="PF21365">
    <property type="entry name" value="Glyco_hydro_31_3rd"/>
    <property type="match status" value="1"/>
</dbReference>
<dbReference type="Pfam" id="PF01055">
    <property type="entry name" value="Glyco_hydro_31_2nd"/>
    <property type="match status" value="1"/>
</dbReference>
<dbReference type="GO" id="GO:0004553">
    <property type="term" value="F:hydrolase activity, hydrolyzing O-glycosyl compounds"/>
    <property type="evidence" value="ECO:0007669"/>
    <property type="project" value="InterPro"/>
</dbReference>
<dbReference type="InterPro" id="IPR011013">
    <property type="entry name" value="Gal_mutarotase_sf_dom"/>
</dbReference>
<dbReference type="GO" id="GO:0005975">
    <property type="term" value="P:carbohydrate metabolic process"/>
    <property type="evidence" value="ECO:0007669"/>
    <property type="project" value="InterPro"/>
</dbReference>
<keyword evidence="7" id="KW-1185">Reference proteome</keyword>
<dbReference type="Gene3D" id="2.60.40.1760">
    <property type="entry name" value="glycosyl hydrolase (family 31)"/>
    <property type="match status" value="1"/>
</dbReference>
<dbReference type="SUPFAM" id="SSF51011">
    <property type="entry name" value="Glycosyl hydrolase domain"/>
    <property type="match status" value="1"/>
</dbReference>
<dbReference type="RefSeq" id="WP_090219491.1">
    <property type="nucleotide sequence ID" value="NZ_FMWG01000007.1"/>
</dbReference>
<organism evidence="6 7">
    <name type="scientific">Epibacterium ulvae</name>
    <dbReference type="NCBI Taxonomy" id="1156985"/>
    <lineage>
        <taxon>Bacteria</taxon>
        <taxon>Pseudomonadati</taxon>
        <taxon>Pseudomonadota</taxon>
        <taxon>Alphaproteobacteria</taxon>
        <taxon>Rhodobacterales</taxon>
        <taxon>Roseobacteraceae</taxon>
        <taxon>Epibacterium</taxon>
    </lineage>
</organism>
<dbReference type="Proteomes" id="UP000198767">
    <property type="component" value="Unassembled WGS sequence"/>
</dbReference>
<dbReference type="PANTHER" id="PTHR22762:SF165">
    <property type="entry name" value="PUTATIVE (AFU_ORTHOLOGUE AFUA_1G06560)-RELATED"/>
    <property type="match status" value="1"/>
</dbReference>
<dbReference type="InterPro" id="IPR013780">
    <property type="entry name" value="Glyco_hydro_b"/>
</dbReference>
<comment type="similarity">
    <text evidence="1 2">Belongs to the glycosyl hydrolase 31 family.</text>
</comment>
<dbReference type="Pfam" id="PF13802">
    <property type="entry name" value="Gal_mutarotas_2"/>
    <property type="match status" value="1"/>
</dbReference>
<dbReference type="InterPro" id="IPR025887">
    <property type="entry name" value="Glyco_hydro_31_N_dom"/>
</dbReference>
<dbReference type="AlphaFoldDB" id="A0A1G5R2R8"/>
<dbReference type="CDD" id="cd06599">
    <property type="entry name" value="GH31_glycosidase_Aec37"/>
    <property type="match status" value="1"/>
</dbReference>
<dbReference type="SUPFAM" id="SSF74650">
    <property type="entry name" value="Galactose mutarotase-like"/>
    <property type="match status" value="1"/>
</dbReference>
<accession>A0A1G5R2R8</accession>
<dbReference type="PANTHER" id="PTHR22762">
    <property type="entry name" value="ALPHA-GLUCOSIDASE"/>
    <property type="match status" value="1"/>
</dbReference>
<protein>
    <submittedName>
        <fullName evidence="6">Alpha-glucosidase</fullName>
    </submittedName>
</protein>
<dbReference type="Gene3D" id="2.60.40.1180">
    <property type="entry name" value="Golgi alpha-mannosidase II"/>
    <property type="match status" value="1"/>
</dbReference>
<evidence type="ECO:0000259" key="5">
    <source>
        <dbReference type="Pfam" id="PF21365"/>
    </source>
</evidence>
<proteinExistence type="inferred from homology"/>
<dbReference type="EMBL" id="FMWG01000007">
    <property type="protein sequence ID" value="SCZ68110.1"/>
    <property type="molecule type" value="Genomic_DNA"/>
</dbReference>
<dbReference type="OrthoDB" id="176168at2"/>
<feature type="domain" description="Glycosyl hydrolase family 31 C-terminal" evidence="5">
    <location>
        <begin position="601"/>
        <end position="688"/>
    </location>
</feature>
<sequence>MKNLKSWVLETRRANGVSLRVEQSHLLHIDVLDETLFRVSLQKDATWRLSRSWTIAPVGIEAPWDGRSRDDLTGFPCPRPEIVTHETEICLSTDTLRLKVKHPLQMIWEAKIDGQWREFVRDRATGGLHLGLRDHAHAHYLDRISGEPVFGLGEKTGPLNRTGKRYEMRNLDAMGYDAEHTDPLYKHVPFTMTRTQNAGCWSIFYDNLAGCWFDLGNELDNYHAPYRAYRAEDGDLDFYMSWAPELLELVKRQEQLTGGTAFPPRWSLGYSGSTMSYTDADDAQAQLEGFLSKIKTHDIPCDSFQMSSGYTSIGDKRYVFNWNDGKMPDPQGMAKRFADQQVHLIANIKPCLLQDHPRYTEVAEAKLFIQASAEADPQEGPERSVFWDDEGSHLDFTNPDTVQWWKSNVTSALLERGIGSTWNDNNEYEIWDHHAQCSGFGTGIDVGLMRPAMPILMTRASLDAQQAFAPEKRPYLISRSGAPGLQRYAQTWSGDNRTEWKTLRWNQRLGLGMSLSGFYNIGHDVGGFSGPCPEPELFVRWVQNGVFHPRFTIHSWNDDRTVNEPWMYPEVTDLIRDAIRLRYRLLPYIYTCLWQAATQSEPMLRPLFLDFGHDPETWNESDSFLLGRDLLIATVLDKGAQARAVYLPQHEGGWWEFHSGIWHAGGQWIEVPVTLATIPVFVRGGAVIPMGEGADRASPTSEKKRILAAFPAKGTALTSSPLYEDDGISRTPEWCVTHIDLESDATGLHLSTRRDGSGTPVLSDATIVLPADETRALVTPKEICL</sequence>
<name>A0A1G5R2R8_9RHOB</name>
<keyword evidence="2" id="KW-0326">Glycosidase</keyword>
<dbReference type="Gene3D" id="3.20.20.80">
    <property type="entry name" value="Glycosidases"/>
    <property type="match status" value="1"/>
</dbReference>
<dbReference type="STRING" id="1156985.SAMN04488118_107181"/>
<dbReference type="InterPro" id="IPR048395">
    <property type="entry name" value="Glyco_hydro_31_C"/>
</dbReference>
<feature type="domain" description="Glycoside hydrolase family 31 N-terminal" evidence="4">
    <location>
        <begin position="27"/>
        <end position="214"/>
    </location>
</feature>
<reference evidence="6 7" key="1">
    <citation type="submission" date="2016-10" db="EMBL/GenBank/DDBJ databases">
        <authorList>
            <person name="de Groot N.N."/>
        </authorList>
    </citation>
    <scope>NUCLEOTIDE SEQUENCE [LARGE SCALE GENOMIC DNA]</scope>
    <source>
        <strain evidence="6 7">U95</strain>
    </source>
</reference>
<dbReference type="GO" id="GO:0030246">
    <property type="term" value="F:carbohydrate binding"/>
    <property type="evidence" value="ECO:0007669"/>
    <property type="project" value="InterPro"/>
</dbReference>
<evidence type="ECO:0000259" key="4">
    <source>
        <dbReference type="Pfam" id="PF13802"/>
    </source>
</evidence>
<feature type="domain" description="Glycoside hydrolase family 31 TIM barrel" evidence="3">
    <location>
        <begin position="261"/>
        <end position="591"/>
    </location>
</feature>
<dbReference type="SUPFAM" id="SSF51445">
    <property type="entry name" value="(Trans)glycosidases"/>
    <property type="match status" value="1"/>
</dbReference>
<dbReference type="CDD" id="cd14752">
    <property type="entry name" value="GH31_N"/>
    <property type="match status" value="1"/>
</dbReference>
<gene>
    <name evidence="6" type="ORF">SAMN04488118_107181</name>
</gene>
<evidence type="ECO:0000313" key="7">
    <source>
        <dbReference type="Proteomes" id="UP000198767"/>
    </source>
</evidence>
<evidence type="ECO:0000259" key="3">
    <source>
        <dbReference type="Pfam" id="PF01055"/>
    </source>
</evidence>
<evidence type="ECO:0000256" key="2">
    <source>
        <dbReference type="RuleBase" id="RU361185"/>
    </source>
</evidence>
<dbReference type="InterPro" id="IPR017853">
    <property type="entry name" value="GH"/>
</dbReference>
<evidence type="ECO:0000256" key="1">
    <source>
        <dbReference type="ARBA" id="ARBA00007806"/>
    </source>
</evidence>